<dbReference type="RefSeq" id="WP_118104403.1">
    <property type="nucleotide sequence ID" value="NZ_CABJEU010000002.1"/>
</dbReference>
<gene>
    <name evidence="1" type="ORF">DW682_06780</name>
</gene>
<proteinExistence type="predicted"/>
<organism evidence="1 2">
    <name type="scientific">Collinsella intestinalis</name>
    <dbReference type="NCBI Taxonomy" id="147207"/>
    <lineage>
        <taxon>Bacteria</taxon>
        <taxon>Bacillati</taxon>
        <taxon>Actinomycetota</taxon>
        <taxon>Coriobacteriia</taxon>
        <taxon>Coriobacteriales</taxon>
        <taxon>Coriobacteriaceae</taxon>
        <taxon>Collinsella</taxon>
    </lineage>
</organism>
<dbReference type="Pfam" id="PF12787">
    <property type="entry name" value="EcsC"/>
    <property type="match status" value="1"/>
</dbReference>
<name>A0A414NEM6_9ACTN</name>
<accession>A0A414NEM6</accession>
<protein>
    <recommendedName>
        <fullName evidence="3">EcsC protein family protein</fullName>
    </recommendedName>
</protein>
<dbReference type="InParanoid" id="A0A414NEM6"/>
<reference evidence="1 2" key="1">
    <citation type="submission" date="2018-08" db="EMBL/GenBank/DDBJ databases">
        <title>A genome reference for cultivated species of the human gut microbiota.</title>
        <authorList>
            <person name="Zou Y."/>
            <person name="Xue W."/>
            <person name="Luo G."/>
        </authorList>
    </citation>
    <scope>NUCLEOTIDE SEQUENCE [LARGE SCALE GENOMIC DNA]</scope>
    <source>
        <strain evidence="1 2">AM25-33</strain>
    </source>
</reference>
<sequence>MSAPQAHLAPDPILDERELSSLDVLAERYRSLNEPGPIARGAAIAGLFVPNEAKDAWDRGKRRLSTGASAHRDLYDQAIAVVGRGFDKLEQQAAELSSSESFVLSRVNEASGRHLHSLDEICLLRSYEVAEAVASYKRADRQIAFLEGCLTGLPGFAGIPFNIALATLLGFRATQSVATFYGYDIKNDPAELALAGEVFIHSMEHHAPVNRADAASHFEETTSPIERVLLVGKGVAIKIGVKSGWKELAMRGGVAALMTEMRTVALRTAEEQALRSAEEQAARVGAREIEQLVVRDALQQAGKDAAQKLVQRSIPVVSGIIGGYFDTKKVARALEVADIFYQKRFILEKEKRMQDLLARASVGPVGTHRDAAHRQNGI</sequence>
<keyword evidence="2" id="KW-1185">Reference proteome</keyword>
<dbReference type="EMBL" id="QSLJ01000002">
    <property type="protein sequence ID" value="RHF37306.1"/>
    <property type="molecule type" value="Genomic_DNA"/>
</dbReference>
<evidence type="ECO:0000313" key="2">
    <source>
        <dbReference type="Proteomes" id="UP000283983"/>
    </source>
</evidence>
<comment type="caution">
    <text evidence="1">The sequence shown here is derived from an EMBL/GenBank/DDBJ whole genome shotgun (WGS) entry which is preliminary data.</text>
</comment>
<dbReference type="AlphaFoldDB" id="A0A414NEM6"/>
<dbReference type="Proteomes" id="UP000283983">
    <property type="component" value="Unassembled WGS sequence"/>
</dbReference>
<evidence type="ECO:0008006" key="3">
    <source>
        <dbReference type="Google" id="ProtNLM"/>
    </source>
</evidence>
<dbReference type="InterPro" id="IPR024787">
    <property type="entry name" value="EcsC"/>
</dbReference>
<evidence type="ECO:0000313" key="1">
    <source>
        <dbReference type="EMBL" id="RHF37306.1"/>
    </source>
</evidence>